<feature type="signal peptide" evidence="2">
    <location>
        <begin position="1"/>
        <end position="20"/>
    </location>
</feature>
<evidence type="ECO:0000313" key="4">
    <source>
        <dbReference type="EMBL" id="MBW3364611.1"/>
    </source>
</evidence>
<proteinExistence type="predicted"/>
<evidence type="ECO:0000256" key="1">
    <source>
        <dbReference type="SAM" id="Phobius"/>
    </source>
</evidence>
<dbReference type="Gene3D" id="3.10.310.50">
    <property type="match status" value="1"/>
</dbReference>
<keyword evidence="1" id="KW-0812">Transmembrane</keyword>
<sequence length="266" mass="27692">MFKHITLFLCLYCISLLAFAQDSDFPARPNPPRLVNDMAGILTREEVTALEQKLVNYNDTTSTQIAIVTIKSIGDYDPNQYAAELGERWGVGSAKFDNGIVILVAIEQRKVAIQTGYGMEHLVPDAIAKRITEYTLKPNFQQGEFYKGLDEATSFIISVASGEYQADPSANAEGEGGPSIMFIVIIALLLLFILSRFGKGGGGGGRGGRGYSRTFGGPIIIPGGFGTFRSGGGIFGGGGGGFGGGGGGFGGFGGGSFGGGGASSSW</sequence>
<organism evidence="4 5">
    <name type="scientific">Pontibacter populi</name>
    <dbReference type="NCBI Taxonomy" id="890055"/>
    <lineage>
        <taxon>Bacteria</taxon>
        <taxon>Pseudomonadati</taxon>
        <taxon>Bacteroidota</taxon>
        <taxon>Cytophagia</taxon>
        <taxon>Cytophagales</taxon>
        <taxon>Hymenobacteraceae</taxon>
        <taxon>Pontibacter</taxon>
    </lineage>
</organism>
<dbReference type="PANTHER" id="PTHR30373">
    <property type="entry name" value="UPF0603 PROTEIN YGCG"/>
    <property type="match status" value="1"/>
</dbReference>
<comment type="caution">
    <text evidence="4">The sequence shown here is derived from an EMBL/GenBank/DDBJ whole genome shotgun (WGS) entry which is preliminary data.</text>
</comment>
<evidence type="ECO:0000256" key="2">
    <source>
        <dbReference type="SAM" id="SignalP"/>
    </source>
</evidence>
<keyword evidence="1" id="KW-0472">Membrane</keyword>
<dbReference type="EMBL" id="JAHWXQ010000001">
    <property type="protein sequence ID" value="MBW3364611.1"/>
    <property type="molecule type" value="Genomic_DNA"/>
</dbReference>
<keyword evidence="1" id="KW-1133">Transmembrane helix</keyword>
<evidence type="ECO:0000313" key="5">
    <source>
        <dbReference type="Proteomes" id="UP000774935"/>
    </source>
</evidence>
<dbReference type="Proteomes" id="UP000774935">
    <property type="component" value="Unassembled WGS sequence"/>
</dbReference>
<reference evidence="4 5" key="1">
    <citation type="submission" date="2021-07" db="EMBL/GenBank/DDBJ databases">
        <authorList>
            <person name="Kim M.K."/>
        </authorList>
    </citation>
    <scope>NUCLEOTIDE SEQUENCE [LARGE SCALE GENOMIC DNA]</scope>
    <source>
        <strain evidence="4 5">HLY7-15</strain>
    </source>
</reference>
<feature type="chain" id="PRO_5046308184" evidence="2">
    <location>
        <begin position="21"/>
        <end position="266"/>
    </location>
</feature>
<gene>
    <name evidence="4" type="ORF">KYK27_06130</name>
</gene>
<feature type="transmembrane region" description="Helical" evidence="1">
    <location>
        <begin position="179"/>
        <end position="197"/>
    </location>
</feature>
<protein>
    <submittedName>
        <fullName evidence="4">TPM domain-containing protein</fullName>
    </submittedName>
</protein>
<name>A0ABS6XBZ6_9BACT</name>
<keyword evidence="2" id="KW-0732">Signal</keyword>
<dbReference type="InterPro" id="IPR007621">
    <property type="entry name" value="TPM_dom"/>
</dbReference>
<evidence type="ECO:0000259" key="3">
    <source>
        <dbReference type="Pfam" id="PF04536"/>
    </source>
</evidence>
<dbReference type="Pfam" id="PF04536">
    <property type="entry name" value="TPM_phosphatase"/>
    <property type="match status" value="1"/>
</dbReference>
<feature type="domain" description="TPM" evidence="3">
    <location>
        <begin position="35"/>
        <end position="156"/>
    </location>
</feature>
<accession>A0ABS6XBZ6</accession>
<dbReference type="PANTHER" id="PTHR30373:SF2">
    <property type="entry name" value="UPF0603 PROTEIN YGCG"/>
    <property type="match status" value="1"/>
</dbReference>
<dbReference type="RefSeq" id="WP_199109089.1">
    <property type="nucleotide sequence ID" value="NZ_JAHWXQ010000001.1"/>
</dbReference>
<keyword evidence="5" id="KW-1185">Reference proteome</keyword>